<organism evidence="2 3">
    <name type="scientific">Candidatus Collierbacteria bacterium GW2011_GWC2_43_12</name>
    <dbReference type="NCBI Taxonomy" id="1618390"/>
    <lineage>
        <taxon>Bacteria</taxon>
        <taxon>Candidatus Collieribacteriota</taxon>
    </lineage>
</organism>
<dbReference type="SUPFAM" id="SSF51182">
    <property type="entry name" value="RmlC-like cupins"/>
    <property type="match status" value="1"/>
</dbReference>
<dbReference type="EMBL" id="LCFK01000025">
    <property type="protein sequence ID" value="KKS93189.1"/>
    <property type="molecule type" value="Genomic_DNA"/>
</dbReference>
<protein>
    <submittedName>
        <fullName evidence="2">dTDP-4-keto-6-deoxyglucose-3, 5-epimerase and dTDP-6-deoxy-L-mannose-dehydrogenase</fullName>
    </submittedName>
</protein>
<comment type="caution">
    <text evidence="2">The sequence shown here is derived from an EMBL/GenBank/DDBJ whole genome shotgun (WGS) entry which is preliminary data.</text>
</comment>
<dbReference type="Proteomes" id="UP000033980">
    <property type="component" value="Unassembled WGS sequence"/>
</dbReference>
<evidence type="ECO:0000313" key="2">
    <source>
        <dbReference type="EMBL" id="KKS93189.1"/>
    </source>
</evidence>
<dbReference type="PANTHER" id="PTHR21047:SF2">
    <property type="entry name" value="THYMIDINE DIPHOSPHO-4-KETO-RHAMNOSE 3,5-EPIMERASE"/>
    <property type="match status" value="1"/>
</dbReference>
<evidence type="ECO:0000256" key="1">
    <source>
        <dbReference type="PIRSR" id="PIRSR600888-3"/>
    </source>
</evidence>
<dbReference type="InterPro" id="IPR014710">
    <property type="entry name" value="RmlC-like_jellyroll"/>
</dbReference>
<dbReference type="Pfam" id="PF00908">
    <property type="entry name" value="dTDP_sugar_isom"/>
    <property type="match status" value="1"/>
</dbReference>
<gene>
    <name evidence="2" type="ORF">UV68_C0025G0010</name>
</gene>
<dbReference type="GO" id="GO:0000271">
    <property type="term" value="P:polysaccharide biosynthetic process"/>
    <property type="evidence" value="ECO:0007669"/>
    <property type="project" value="TreeGrafter"/>
</dbReference>
<reference evidence="2 3" key="1">
    <citation type="journal article" date="2015" name="Nature">
        <title>rRNA introns, odd ribosomes, and small enigmatic genomes across a large radiation of phyla.</title>
        <authorList>
            <person name="Brown C.T."/>
            <person name="Hug L.A."/>
            <person name="Thomas B.C."/>
            <person name="Sharon I."/>
            <person name="Castelle C.J."/>
            <person name="Singh A."/>
            <person name="Wilkins M.J."/>
            <person name="Williams K.H."/>
            <person name="Banfield J.F."/>
        </authorList>
    </citation>
    <scope>NUCLEOTIDE SEQUENCE [LARGE SCALE GENOMIC DNA]</scope>
</reference>
<dbReference type="PANTHER" id="PTHR21047">
    <property type="entry name" value="DTDP-6-DEOXY-D-GLUCOSE-3,5 EPIMERASE"/>
    <property type="match status" value="1"/>
</dbReference>
<dbReference type="GO" id="GO:0008830">
    <property type="term" value="F:dTDP-4-dehydrorhamnose 3,5-epimerase activity"/>
    <property type="evidence" value="ECO:0007669"/>
    <property type="project" value="InterPro"/>
</dbReference>
<dbReference type="AlphaFoldDB" id="A0A0G1D6A1"/>
<dbReference type="InterPro" id="IPR011051">
    <property type="entry name" value="RmlC_Cupin_sf"/>
</dbReference>
<accession>A0A0G1D6A1</accession>
<dbReference type="InterPro" id="IPR000888">
    <property type="entry name" value="RmlC-like"/>
</dbReference>
<feature type="site" description="Participates in a stacking interaction with the thymidine ring of dTDP-4-oxo-6-deoxyglucose" evidence="1">
    <location>
        <position position="161"/>
    </location>
</feature>
<sequence>MGLKKINYSKISLPKKAELFRQTYDKAEVIGGVIVCKINTFADDFGGWFKEALRLDEDGNVVALKDFGVDFRPIQINVSYLASKTKRFWHIHPHQNEIWTTTGTILLGLIDFRKDSPTYEKRMKIILSPDKMVYIPSGIAHGFINQGREFVTLNYFADHHFSADETTQECRIDPKIVSYDFVKSELM</sequence>
<evidence type="ECO:0000313" key="3">
    <source>
        <dbReference type="Proteomes" id="UP000033980"/>
    </source>
</evidence>
<dbReference type="GO" id="GO:0005829">
    <property type="term" value="C:cytosol"/>
    <property type="evidence" value="ECO:0007669"/>
    <property type="project" value="TreeGrafter"/>
</dbReference>
<proteinExistence type="predicted"/>
<dbReference type="Gene3D" id="2.60.120.10">
    <property type="entry name" value="Jelly Rolls"/>
    <property type="match status" value="1"/>
</dbReference>
<name>A0A0G1D6A1_9BACT</name>
<dbReference type="GO" id="GO:0019305">
    <property type="term" value="P:dTDP-rhamnose biosynthetic process"/>
    <property type="evidence" value="ECO:0007669"/>
    <property type="project" value="TreeGrafter"/>
</dbReference>